<comment type="caution">
    <text evidence="2">The sequence shown here is derived from an EMBL/GenBank/DDBJ whole genome shotgun (WGS) entry which is preliminary data.</text>
</comment>
<evidence type="ECO:0000313" key="2">
    <source>
        <dbReference type="EMBL" id="GAA0733209.1"/>
    </source>
</evidence>
<dbReference type="EMBL" id="BAAACG010000003">
    <property type="protein sequence ID" value="GAA0733209.1"/>
    <property type="molecule type" value="Genomic_DNA"/>
</dbReference>
<dbReference type="InterPro" id="IPR008258">
    <property type="entry name" value="Transglycosylase_SLT_dom_1"/>
</dbReference>
<name>A0ABP3UI83_9CLOT</name>
<accession>A0ABP3UI83</accession>
<keyword evidence="3" id="KW-1185">Reference proteome</keyword>
<evidence type="ECO:0000259" key="1">
    <source>
        <dbReference type="Pfam" id="PF01464"/>
    </source>
</evidence>
<evidence type="ECO:0000313" key="3">
    <source>
        <dbReference type="Proteomes" id="UP001501510"/>
    </source>
</evidence>
<dbReference type="Gene3D" id="1.10.530.10">
    <property type="match status" value="1"/>
</dbReference>
<gene>
    <name evidence="2" type="ORF">GCM10008906_03690</name>
</gene>
<dbReference type="PANTHER" id="PTHR37423">
    <property type="entry name" value="SOLUBLE LYTIC MUREIN TRANSGLYCOSYLASE-RELATED"/>
    <property type="match status" value="1"/>
</dbReference>
<dbReference type="Proteomes" id="UP001501510">
    <property type="component" value="Unassembled WGS sequence"/>
</dbReference>
<sequence length="219" mass="24015">MNINSIGVENLLQYQLMGQIMEKAFEGDSTSFQIVLQSLVNAMNDKNSTLGTTSAGMNLEDMPFKGNDPNLNGAVNHVRNMGSKIKSGNISIDEAVLRASKKYGIDKDLIMSVIKQESDFNPNCVSSAGAMGLMQLMPENVKDLGVSNPYDVQENINGGTRYLKQMLNMYGNNKKLALAAYNAGPGTLSRRGVDTIPEISKLPNETRDYVKKVMNYYGK</sequence>
<dbReference type="SUPFAM" id="SSF53955">
    <property type="entry name" value="Lysozyme-like"/>
    <property type="match status" value="1"/>
</dbReference>
<dbReference type="Pfam" id="PF01464">
    <property type="entry name" value="SLT"/>
    <property type="match status" value="1"/>
</dbReference>
<feature type="domain" description="Transglycosylase SLT" evidence="1">
    <location>
        <begin position="96"/>
        <end position="190"/>
    </location>
</feature>
<proteinExistence type="predicted"/>
<dbReference type="CDD" id="cd00254">
    <property type="entry name" value="LT-like"/>
    <property type="match status" value="1"/>
</dbReference>
<dbReference type="PANTHER" id="PTHR37423:SF2">
    <property type="entry name" value="MEMBRANE-BOUND LYTIC MUREIN TRANSGLYCOSYLASE C"/>
    <property type="match status" value="1"/>
</dbReference>
<protein>
    <submittedName>
        <fullName evidence="2">Lytic transglycosylase domain-containing protein</fullName>
    </submittedName>
</protein>
<dbReference type="InterPro" id="IPR023346">
    <property type="entry name" value="Lysozyme-like_dom_sf"/>
</dbReference>
<dbReference type="RefSeq" id="WP_343758277.1">
    <property type="nucleotide sequence ID" value="NZ_BAAACG010000003.1"/>
</dbReference>
<reference evidence="3" key="1">
    <citation type="journal article" date="2019" name="Int. J. Syst. Evol. Microbiol.">
        <title>The Global Catalogue of Microorganisms (GCM) 10K type strain sequencing project: providing services to taxonomists for standard genome sequencing and annotation.</title>
        <authorList>
            <consortium name="The Broad Institute Genomics Platform"/>
            <consortium name="The Broad Institute Genome Sequencing Center for Infectious Disease"/>
            <person name="Wu L."/>
            <person name="Ma J."/>
        </authorList>
    </citation>
    <scope>NUCLEOTIDE SEQUENCE [LARGE SCALE GENOMIC DNA]</scope>
    <source>
        <strain evidence="3">JCM 1407</strain>
    </source>
</reference>
<organism evidence="2 3">
    <name type="scientific">Clostridium oceanicum</name>
    <dbReference type="NCBI Taxonomy" id="1543"/>
    <lineage>
        <taxon>Bacteria</taxon>
        <taxon>Bacillati</taxon>
        <taxon>Bacillota</taxon>
        <taxon>Clostridia</taxon>
        <taxon>Eubacteriales</taxon>
        <taxon>Clostridiaceae</taxon>
        <taxon>Clostridium</taxon>
    </lineage>
</organism>